<dbReference type="SUPFAM" id="SSF53067">
    <property type="entry name" value="Actin-like ATPase domain"/>
    <property type="match status" value="1"/>
</dbReference>
<proteinExistence type="predicted"/>
<sequence length="231" mass="24145">MSEPWLILETSGRGGRVGLAIGGQLAGTVELDPARRHNRDLAPAGDALLKAAGLAPKDLFGVAVSVGPGSYTGLRVGVMSAKMLAYATGCRLVAVPTFHAIAEQSPAETMAVDVIADALQGHVYVQRFHKAGAVWTPIDELRIVPVVNWAESTNPQVWVSGPGLTTYDAAIPSFVPRVPPADRVPGLAAVLKVGLMLPALAGDAILQLEPIYLRGSSAEEKARTISNAIKT</sequence>
<dbReference type="PANTHER" id="PTHR11735:SF11">
    <property type="entry name" value="TRNA THREONYLCARBAMOYLADENOSINE BIOSYNTHESIS PROTEIN TSAB"/>
    <property type="match status" value="1"/>
</dbReference>
<dbReference type="Gene3D" id="3.30.420.40">
    <property type="match status" value="2"/>
</dbReference>
<dbReference type="PANTHER" id="PTHR11735">
    <property type="entry name" value="TRNA N6-ADENOSINE THREONYLCARBAMOYLTRANSFERASE"/>
    <property type="match status" value="1"/>
</dbReference>
<dbReference type="Pfam" id="PF00814">
    <property type="entry name" value="TsaD"/>
    <property type="match status" value="1"/>
</dbReference>
<dbReference type="InterPro" id="IPR000905">
    <property type="entry name" value="Gcp-like_dom"/>
</dbReference>
<gene>
    <name evidence="2" type="ORF">FRUB_02306</name>
</gene>
<dbReference type="NCBIfam" id="TIGR03725">
    <property type="entry name" value="T6A_YeaZ"/>
    <property type="match status" value="1"/>
</dbReference>
<dbReference type="OrthoDB" id="9784166at2"/>
<dbReference type="GO" id="GO:0002949">
    <property type="term" value="P:tRNA threonylcarbamoyladenosine modification"/>
    <property type="evidence" value="ECO:0007669"/>
    <property type="project" value="InterPro"/>
</dbReference>
<keyword evidence="3" id="KW-1185">Reference proteome</keyword>
<dbReference type="InterPro" id="IPR043129">
    <property type="entry name" value="ATPase_NBD"/>
</dbReference>
<feature type="domain" description="Gcp-like" evidence="1">
    <location>
        <begin position="34"/>
        <end position="133"/>
    </location>
</feature>
<protein>
    <submittedName>
        <fullName evidence="2">TsaB protein, required for threonylcarbamoyladenosine (T(6)A) formation in tRNA</fullName>
    </submittedName>
</protein>
<name>A0A225DXS4_9BACT</name>
<dbReference type="AlphaFoldDB" id="A0A225DXS4"/>
<dbReference type="InterPro" id="IPR022496">
    <property type="entry name" value="T6A_TsaB"/>
</dbReference>
<reference evidence="3" key="1">
    <citation type="submission" date="2017-06" db="EMBL/GenBank/DDBJ databases">
        <title>Genome analysis of Fimbriiglobus ruber SP5, the first member of the order Planctomycetales with confirmed chitinolytic capability.</title>
        <authorList>
            <person name="Ravin N.V."/>
            <person name="Rakitin A.L."/>
            <person name="Ivanova A.A."/>
            <person name="Beletsky A.V."/>
            <person name="Kulichevskaya I.S."/>
            <person name="Mardanov A.V."/>
            <person name="Dedysh S.N."/>
        </authorList>
    </citation>
    <scope>NUCLEOTIDE SEQUENCE [LARGE SCALE GENOMIC DNA]</scope>
    <source>
        <strain evidence="3">SP5</strain>
    </source>
</reference>
<evidence type="ECO:0000259" key="1">
    <source>
        <dbReference type="Pfam" id="PF00814"/>
    </source>
</evidence>
<dbReference type="RefSeq" id="WP_088253655.1">
    <property type="nucleotide sequence ID" value="NZ_NIDE01000003.1"/>
</dbReference>
<accession>A0A225DXS4</accession>
<evidence type="ECO:0000313" key="2">
    <source>
        <dbReference type="EMBL" id="OWK44374.1"/>
    </source>
</evidence>
<evidence type="ECO:0000313" key="3">
    <source>
        <dbReference type="Proteomes" id="UP000214646"/>
    </source>
</evidence>
<dbReference type="GO" id="GO:0005829">
    <property type="term" value="C:cytosol"/>
    <property type="evidence" value="ECO:0007669"/>
    <property type="project" value="TreeGrafter"/>
</dbReference>
<comment type="caution">
    <text evidence="2">The sequence shown here is derived from an EMBL/GenBank/DDBJ whole genome shotgun (WGS) entry which is preliminary data.</text>
</comment>
<dbReference type="Proteomes" id="UP000214646">
    <property type="component" value="Unassembled WGS sequence"/>
</dbReference>
<dbReference type="EMBL" id="NIDE01000003">
    <property type="protein sequence ID" value="OWK44374.1"/>
    <property type="molecule type" value="Genomic_DNA"/>
</dbReference>
<organism evidence="2 3">
    <name type="scientific">Fimbriiglobus ruber</name>
    <dbReference type="NCBI Taxonomy" id="1908690"/>
    <lineage>
        <taxon>Bacteria</taxon>
        <taxon>Pseudomonadati</taxon>
        <taxon>Planctomycetota</taxon>
        <taxon>Planctomycetia</taxon>
        <taxon>Gemmatales</taxon>
        <taxon>Gemmataceae</taxon>
        <taxon>Fimbriiglobus</taxon>
    </lineage>
</organism>